<dbReference type="AlphaFoldDB" id="A0A0K0FLU2"/>
<name>A0A0K0FLU2_STRVS</name>
<dbReference type="WBParaSite" id="SVE_1000249633.1">
    <property type="protein sequence ID" value="SVE_1000249633.1"/>
    <property type="gene ID" value="SVE_1000249633"/>
</dbReference>
<evidence type="ECO:0000313" key="1">
    <source>
        <dbReference type="Proteomes" id="UP000035680"/>
    </source>
</evidence>
<reference evidence="2" key="2">
    <citation type="submission" date="2015-08" db="UniProtKB">
        <authorList>
            <consortium name="WormBaseParasite"/>
        </authorList>
    </citation>
    <scope>IDENTIFICATION</scope>
</reference>
<proteinExistence type="predicted"/>
<evidence type="ECO:0000313" key="2">
    <source>
        <dbReference type="WBParaSite" id="SVE_1000249633.1"/>
    </source>
</evidence>
<organism evidence="1 2">
    <name type="scientific">Strongyloides venezuelensis</name>
    <name type="common">Threadworm</name>
    <dbReference type="NCBI Taxonomy" id="75913"/>
    <lineage>
        <taxon>Eukaryota</taxon>
        <taxon>Metazoa</taxon>
        <taxon>Ecdysozoa</taxon>
        <taxon>Nematoda</taxon>
        <taxon>Chromadorea</taxon>
        <taxon>Rhabditida</taxon>
        <taxon>Tylenchina</taxon>
        <taxon>Panagrolaimomorpha</taxon>
        <taxon>Strongyloidoidea</taxon>
        <taxon>Strongyloididae</taxon>
        <taxon>Strongyloides</taxon>
    </lineage>
</organism>
<accession>A0A0K0FLU2</accession>
<reference evidence="1" key="1">
    <citation type="submission" date="2014-07" db="EMBL/GenBank/DDBJ databases">
        <authorList>
            <person name="Martin A.A"/>
            <person name="De Silva N."/>
        </authorList>
    </citation>
    <scope>NUCLEOTIDE SEQUENCE</scope>
</reference>
<dbReference type="STRING" id="75913.A0A0K0FLU2"/>
<dbReference type="Proteomes" id="UP000035680">
    <property type="component" value="Unassembled WGS sequence"/>
</dbReference>
<protein>
    <submittedName>
        <fullName evidence="2">Uncharacterized protein</fullName>
    </submittedName>
</protein>
<sequence>MDGPKSFLLEDHILMIIKLKHGLILKRDNKMEMVTFSFMELFTERATAPFFVFQVFCVCL</sequence>
<keyword evidence="1" id="KW-1185">Reference proteome</keyword>